<feature type="domain" description="Cache" evidence="7">
    <location>
        <begin position="35"/>
        <end position="255"/>
    </location>
</feature>
<evidence type="ECO:0000256" key="2">
    <source>
        <dbReference type="ARBA" id="ARBA00022475"/>
    </source>
</evidence>
<evidence type="ECO:0000256" key="3">
    <source>
        <dbReference type="ARBA" id="ARBA00022692"/>
    </source>
</evidence>
<dbReference type="AlphaFoldDB" id="A0A1F6UXP2"/>
<dbReference type="InterPro" id="IPR029151">
    <property type="entry name" value="Sensor-like_sf"/>
</dbReference>
<sequence>MKSIFYQAKYKIIILTLLVGLPIVTIYLIQATSQSIENSVNQEISRTTQIIAFEQESWVFRTRQLLETLSYTSEVKSGNTKTCTEFLTNIITLYPHYTNLGVISLDGNVWCSVVPLMGEVNLADRSWFKKVTKDQTFTIGEFQFGVISKKNIVVFSSPVFDSKNQIKYIVSAGLDLRWLQEVSEQLDLPEGSVTFVIDRKGLILSRTPNGEDWVGKSFPDSILLKEILTSKTGTFETAGLDGVERIFSFTSLSGLSNDIFSVIGIPKSFVNAQIRNIAYNYLALLALFLIVFSIIFWGYKRQKEQSA</sequence>
<dbReference type="SUPFAM" id="SSF103190">
    <property type="entry name" value="Sensory domain-like"/>
    <property type="match status" value="1"/>
</dbReference>
<evidence type="ECO:0000313" key="8">
    <source>
        <dbReference type="EMBL" id="OGI62195.1"/>
    </source>
</evidence>
<dbReference type="STRING" id="1801735.A2645_00180"/>
<keyword evidence="4 6" id="KW-1133">Transmembrane helix</keyword>
<dbReference type="Pfam" id="PF02743">
    <property type="entry name" value="dCache_1"/>
    <property type="match status" value="1"/>
</dbReference>
<evidence type="ECO:0000256" key="5">
    <source>
        <dbReference type="ARBA" id="ARBA00023136"/>
    </source>
</evidence>
<evidence type="ECO:0000256" key="6">
    <source>
        <dbReference type="SAM" id="Phobius"/>
    </source>
</evidence>
<comment type="caution">
    <text evidence="8">The sequence shown here is derived from an EMBL/GenBank/DDBJ whole genome shotgun (WGS) entry which is preliminary data.</text>
</comment>
<evidence type="ECO:0000259" key="7">
    <source>
        <dbReference type="Pfam" id="PF02743"/>
    </source>
</evidence>
<proteinExistence type="predicted"/>
<dbReference type="CDD" id="cd12914">
    <property type="entry name" value="PDC1_DGC_like"/>
    <property type="match status" value="1"/>
</dbReference>
<comment type="subcellular location">
    <subcellularLocation>
        <location evidence="1">Cell membrane</location>
        <topology evidence="1">Multi-pass membrane protein</topology>
    </subcellularLocation>
</comment>
<keyword evidence="5 6" id="KW-0472">Membrane</keyword>
<feature type="transmembrane region" description="Helical" evidence="6">
    <location>
        <begin position="278"/>
        <end position="299"/>
    </location>
</feature>
<dbReference type="GO" id="GO:0005886">
    <property type="term" value="C:plasma membrane"/>
    <property type="evidence" value="ECO:0007669"/>
    <property type="project" value="UniProtKB-SubCell"/>
</dbReference>
<evidence type="ECO:0000313" key="9">
    <source>
        <dbReference type="Proteomes" id="UP000182253"/>
    </source>
</evidence>
<accession>A0A1F6UXP2</accession>
<evidence type="ECO:0000256" key="4">
    <source>
        <dbReference type="ARBA" id="ARBA00022989"/>
    </source>
</evidence>
<reference evidence="8 9" key="1">
    <citation type="journal article" date="2016" name="Nat. Commun.">
        <title>Thousands of microbial genomes shed light on interconnected biogeochemical processes in an aquifer system.</title>
        <authorList>
            <person name="Anantharaman K."/>
            <person name="Brown C.T."/>
            <person name="Hug L.A."/>
            <person name="Sharon I."/>
            <person name="Castelle C.J."/>
            <person name="Probst A.J."/>
            <person name="Thomas B.C."/>
            <person name="Singh A."/>
            <person name="Wilkins M.J."/>
            <person name="Karaoz U."/>
            <person name="Brodie E.L."/>
            <person name="Williams K.H."/>
            <person name="Hubbard S.S."/>
            <person name="Banfield J.F."/>
        </authorList>
    </citation>
    <scope>NUCLEOTIDE SEQUENCE [LARGE SCALE GENOMIC DNA]</scope>
</reference>
<dbReference type="Proteomes" id="UP000182253">
    <property type="component" value="Unassembled WGS sequence"/>
</dbReference>
<dbReference type="CDD" id="cd12915">
    <property type="entry name" value="PDC2_DGC_like"/>
    <property type="match status" value="1"/>
</dbReference>
<evidence type="ECO:0000256" key="1">
    <source>
        <dbReference type="ARBA" id="ARBA00004651"/>
    </source>
</evidence>
<dbReference type="Gene3D" id="3.30.450.20">
    <property type="entry name" value="PAS domain"/>
    <property type="match status" value="2"/>
</dbReference>
<feature type="transmembrane region" description="Helical" evidence="6">
    <location>
        <begin position="12"/>
        <end position="29"/>
    </location>
</feature>
<name>A0A1F6UXP2_9BACT</name>
<organism evidence="8 9">
    <name type="scientific">Candidatus Nomurabacteria bacterium RIFCSPHIGHO2_01_FULL_39_9</name>
    <dbReference type="NCBI Taxonomy" id="1801735"/>
    <lineage>
        <taxon>Bacteria</taxon>
        <taxon>Candidatus Nomuraibacteriota</taxon>
    </lineage>
</organism>
<keyword evidence="3 6" id="KW-0812">Transmembrane</keyword>
<keyword evidence="2" id="KW-1003">Cell membrane</keyword>
<protein>
    <recommendedName>
        <fullName evidence="7">Cache domain-containing protein</fullName>
    </recommendedName>
</protein>
<dbReference type="EMBL" id="MFTL01000002">
    <property type="protein sequence ID" value="OGI62195.1"/>
    <property type="molecule type" value="Genomic_DNA"/>
</dbReference>
<dbReference type="InterPro" id="IPR033479">
    <property type="entry name" value="dCache_1"/>
</dbReference>
<gene>
    <name evidence="8" type="ORF">A2645_00180</name>
</gene>